<feature type="transmembrane region" description="Helical" evidence="4">
    <location>
        <begin position="120"/>
        <end position="141"/>
    </location>
</feature>
<evidence type="ECO:0000259" key="6">
    <source>
        <dbReference type="PROSITE" id="PS50885"/>
    </source>
</evidence>
<evidence type="ECO:0000256" key="3">
    <source>
        <dbReference type="PROSITE-ProRule" id="PRU00284"/>
    </source>
</evidence>
<name>D4RZ89_9FIRM</name>
<dbReference type="Pfam" id="PF00015">
    <property type="entry name" value="MCPsignal"/>
    <property type="match status" value="1"/>
</dbReference>
<dbReference type="GeneID" id="98919019"/>
<feature type="domain" description="Methyl-accepting transducer" evidence="5">
    <location>
        <begin position="210"/>
        <end position="454"/>
    </location>
</feature>
<dbReference type="PANTHER" id="PTHR32089">
    <property type="entry name" value="METHYL-ACCEPTING CHEMOTAXIS PROTEIN MCPB"/>
    <property type="match status" value="1"/>
</dbReference>
<dbReference type="Proteomes" id="UP000006238">
    <property type="component" value="Unassembled WGS sequence"/>
</dbReference>
<dbReference type="PROSITE" id="PS50111">
    <property type="entry name" value="CHEMOTAXIS_TRANSDUC_2"/>
    <property type="match status" value="1"/>
</dbReference>
<keyword evidence="4" id="KW-1133">Transmembrane helix</keyword>
<keyword evidence="8" id="KW-1185">Reference proteome</keyword>
<feature type="domain" description="HAMP" evidence="6">
    <location>
        <begin position="144"/>
        <end position="198"/>
    </location>
</feature>
<evidence type="ECO:0000259" key="5">
    <source>
        <dbReference type="PROSITE" id="PS50111"/>
    </source>
</evidence>
<comment type="similarity">
    <text evidence="2">Belongs to the methyl-accepting chemotaxis (MCP) protein family.</text>
</comment>
<gene>
    <name evidence="7" type="ORF">BUTYVIB_01154</name>
</gene>
<dbReference type="GO" id="GO:0007165">
    <property type="term" value="P:signal transduction"/>
    <property type="evidence" value="ECO:0007669"/>
    <property type="project" value="UniProtKB-KW"/>
</dbReference>
<dbReference type="STRING" id="45851.BHV86_03585"/>
<protein>
    <submittedName>
        <fullName evidence="7">Methyl-accepting chemotaxis protein signaling domain protein</fullName>
    </submittedName>
</protein>
<dbReference type="SMART" id="SM00283">
    <property type="entry name" value="MA"/>
    <property type="match status" value="1"/>
</dbReference>
<keyword evidence="4" id="KW-0472">Membrane</keyword>
<dbReference type="SUPFAM" id="SSF58104">
    <property type="entry name" value="Methyl-accepting chemotaxis protein (MCP) signaling domain"/>
    <property type="match status" value="1"/>
</dbReference>
<dbReference type="Gene3D" id="1.10.287.950">
    <property type="entry name" value="Methyl-accepting chemotaxis protein"/>
    <property type="match status" value="1"/>
</dbReference>
<feature type="transmembrane region" description="Helical" evidence="4">
    <location>
        <begin position="12"/>
        <end position="30"/>
    </location>
</feature>
<reference evidence="7 8" key="1">
    <citation type="submission" date="2010-02" db="EMBL/GenBank/DDBJ databases">
        <authorList>
            <person name="Weinstock G."/>
            <person name="Sodergren E."/>
            <person name="Clifton S."/>
            <person name="Fulton L."/>
            <person name="Fulton B."/>
            <person name="Courtney L."/>
            <person name="Fronick C."/>
            <person name="Harrison M."/>
            <person name="Strong C."/>
            <person name="Farmer C."/>
            <person name="Delahaunty K."/>
            <person name="Markovic C."/>
            <person name="Hall O."/>
            <person name="Minx P."/>
            <person name="Tomlinson C."/>
            <person name="Mitreva M."/>
            <person name="Nelson J."/>
            <person name="Hou S."/>
            <person name="Wollam A."/>
            <person name="Pepin K.H."/>
            <person name="Johnson M."/>
            <person name="Bhonagiri V."/>
            <person name="Zhang X."/>
            <person name="Suruliraj S."/>
            <person name="Warren W."/>
            <person name="Chinwalla A."/>
            <person name="Mardis E.R."/>
            <person name="Wilson R.K."/>
        </authorList>
    </citation>
    <scope>NUCLEOTIDE SEQUENCE [LARGE SCALE GENOMIC DNA]</scope>
    <source>
        <strain evidence="7 8">DSM 2876</strain>
    </source>
</reference>
<organism evidence="7 8">
    <name type="scientific">Eshraghiella crossota DSM 2876</name>
    <dbReference type="NCBI Taxonomy" id="511680"/>
    <lineage>
        <taxon>Bacteria</taxon>
        <taxon>Bacillati</taxon>
        <taxon>Bacillota</taxon>
        <taxon>Clostridia</taxon>
        <taxon>Lachnospirales</taxon>
        <taxon>Lachnospiraceae</taxon>
        <taxon>Eshraghiella</taxon>
    </lineage>
</organism>
<dbReference type="EMBL" id="ABWN01000026">
    <property type="protein sequence ID" value="EFF68790.1"/>
    <property type="molecule type" value="Genomic_DNA"/>
</dbReference>
<dbReference type="AlphaFoldDB" id="D4RZ89"/>
<dbReference type="GO" id="GO:0016020">
    <property type="term" value="C:membrane"/>
    <property type="evidence" value="ECO:0007669"/>
    <property type="project" value="InterPro"/>
</dbReference>
<dbReference type="Pfam" id="PF00672">
    <property type="entry name" value="HAMP"/>
    <property type="match status" value="1"/>
</dbReference>
<dbReference type="PANTHER" id="PTHR32089:SF112">
    <property type="entry name" value="LYSOZYME-LIKE PROTEIN-RELATED"/>
    <property type="match status" value="1"/>
</dbReference>
<dbReference type="InterPro" id="IPR004089">
    <property type="entry name" value="MCPsignal_dom"/>
</dbReference>
<evidence type="ECO:0000256" key="1">
    <source>
        <dbReference type="ARBA" id="ARBA00023224"/>
    </source>
</evidence>
<dbReference type="HOGENOM" id="CLU_000445_107_19_9"/>
<dbReference type="eggNOG" id="COG0840">
    <property type="taxonomic scope" value="Bacteria"/>
</dbReference>
<dbReference type="RefSeq" id="WP_005602513.1">
    <property type="nucleotide sequence ID" value="NZ_GG663522.1"/>
</dbReference>
<evidence type="ECO:0000256" key="2">
    <source>
        <dbReference type="ARBA" id="ARBA00029447"/>
    </source>
</evidence>
<dbReference type="InterPro" id="IPR003660">
    <property type="entry name" value="HAMP_dom"/>
</dbReference>
<evidence type="ECO:0000256" key="4">
    <source>
        <dbReference type="SAM" id="Phobius"/>
    </source>
</evidence>
<proteinExistence type="inferred from homology"/>
<comment type="caution">
    <text evidence="7">The sequence shown here is derived from an EMBL/GenBank/DDBJ whole genome shotgun (WGS) entry which is preliminary data.</text>
</comment>
<accession>D4RZ89</accession>
<evidence type="ECO:0000313" key="8">
    <source>
        <dbReference type="Proteomes" id="UP000006238"/>
    </source>
</evidence>
<keyword evidence="1 3" id="KW-0807">Transducer</keyword>
<dbReference type="SMART" id="SM00304">
    <property type="entry name" value="HAMP"/>
    <property type="match status" value="1"/>
</dbReference>
<dbReference type="PROSITE" id="PS50885">
    <property type="entry name" value="HAMP"/>
    <property type="match status" value="1"/>
</dbReference>
<evidence type="ECO:0000313" key="7">
    <source>
        <dbReference type="EMBL" id="EFF68790.1"/>
    </source>
</evidence>
<sequence length="513" mass="56162">MRTRKSSIVGKMCFFIIISTLFTALAISIVSKKSMSSSIKEERDGKAAFIASVIQEELGDDVIEDIAAKDENSSSYDDFKKLADKYSETEDVESIYIDENSKAVVVAMNTADINKEVTGYVKHICFVACAVFAAVLLLYFFESLTIRRNFRNINTTIKELGSENGDLTRKLDIHSGDELEILGSGLNKLLDRVQYIINNIAKGTDNINESMTSIGNVMSDAEAKVTLINDDMNNMVAATEEIAASTATAFNEVTEFCQGTEKIAELTEKNTELAKKINNISGKIAKHSDEAKVKASDNYEIMSRKLETEDANAKSVEKINALSNDILAISDQTNLLAINASIEAARAGEAGRGFAVVASEISTLAESTNKAANEIQVVSNTVMQAIEGLESISAQMLAYIRDNVLKDYSDYSQTNRQFASDAEIMNRDMENLSDIVKKYGESVEELRTSIESVSSAAEENSAEIITVADMVDKFDAAMKDTVAMTKANMETAADMKKIVSDYKTSDSENKPDR</sequence>
<dbReference type="CDD" id="cd06225">
    <property type="entry name" value="HAMP"/>
    <property type="match status" value="1"/>
</dbReference>
<keyword evidence="4" id="KW-0812">Transmembrane</keyword>